<gene>
    <name evidence="2" type="ORF">B1C78_15275</name>
</gene>
<evidence type="ECO:0000313" key="2">
    <source>
        <dbReference type="EMBL" id="OOG22335.1"/>
    </source>
</evidence>
<dbReference type="Gene3D" id="1.20.58.2200">
    <property type="match status" value="1"/>
</dbReference>
<feature type="region of interest" description="Disordered" evidence="1">
    <location>
        <begin position="173"/>
        <end position="274"/>
    </location>
</feature>
<dbReference type="InterPro" id="IPR011990">
    <property type="entry name" value="TPR-like_helical_dom_sf"/>
</dbReference>
<proteinExistence type="predicted"/>
<reference evidence="2 3" key="1">
    <citation type="submission" date="2017-02" db="EMBL/GenBank/DDBJ databases">
        <title>Genomic diversity within the haloalkaliphilic genus Thioalkalivibrio.</title>
        <authorList>
            <person name="Ahn A.-C."/>
            <person name="Meier-Kolthoff J."/>
            <person name="Overmars L."/>
            <person name="Richter M."/>
            <person name="Woyke T."/>
            <person name="Sorokin D.Y."/>
            <person name="Muyzer G."/>
        </authorList>
    </citation>
    <scope>NUCLEOTIDE SEQUENCE [LARGE SCALE GENOMIC DNA]</scope>
    <source>
        <strain evidence="2 3">ALJD</strain>
    </source>
</reference>
<feature type="region of interest" description="Disordered" evidence="1">
    <location>
        <begin position="291"/>
        <end position="313"/>
    </location>
</feature>
<dbReference type="EMBL" id="MVBK01000104">
    <property type="protein sequence ID" value="OOG22335.1"/>
    <property type="molecule type" value="Genomic_DNA"/>
</dbReference>
<comment type="caution">
    <text evidence="2">The sequence shown here is derived from an EMBL/GenBank/DDBJ whole genome shotgun (WGS) entry which is preliminary data.</text>
</comment>
<organism evidence="2 3">
    <name type="scientific">Thioalkalivibrio denitrificans</name>
    <dbReference type="NCBI Taxonomy" id="108003"/>
    <lineage>
        <taxon>Bacteria</taxon>
        <taxon>Pseudomonadati</taxon>
        <taxon>Pseudomonadota</taxon>
        <taxon>Gammaproteobacteria</taxon>
        <taxon>Chromatiales</taxon>
        <taxon>Ectothiorhodospiraceae</taxon>
        <taxon>Thioalkalivibrio</taxon>
    </lineage>
</organism>
<feature type="compositionally biased region" description="Acidic residues" evidence="1">
    <location>
        <begin position="173"/>
        <end position="208"/>
    </location>
</feature>
<feature type="region of interest" description="Disordered" evidence="1">
    <location>
        <begin position="107"/>
        <end position="127"/>
    </location>
</feature>
<dbReference type="SUPFAM" id="SSF48452">
    <property type="entry name" value="TPR-like"/>
    <property type="match status" value="1"/>
</dbReference>
<dbReference type="InterPro" id="IPR038440">
    <property type="entry name" value="FimV_C_sf"/>
</dbReference>
<evidence type="ECO:0000313" key="3">
    <source>
        <dbReference type="Proteomes" id="UP000189462"/>
    </source>
</evidence>
<dbReference type="InterPro" id="IPR020011">
    <property type="entry name" value="FimV_C"/>
</dbReference>
<dbReference type="AlphaFoldDB" id="A0A1V3NBB6"/>
<feature type="region of interest" description="Disordered" evidence="1">
    <location>
        <begin position="339"/>
        <end position="359"/>
    </location>
</feature>
<feature type="region of interest" description="Disordered" evidence="1">
    <location>
        <begin position="1"/>
        <end position="20"/>
    </location>
</feature>
<dbReference type="Proteomes" id="UP000189462">
    <property type="component" value="Unassembled WGS sequence"/>
</dbReference>
<feature type="compositionally biased region" description="Acidic residues" evidence="1">
    <location>
        <begin position="292"/>
        <end position="305"/>
    </location>
</feature>
<keyword evidence="3" id="KW-1185">Reference proteome</keyword>
<dbReference type="Gene3D" id="1.25.40.10">
    <property type="entry name" value="Tetratricopeptide repeat domain"/>
    <property type="match status" value="1"/>
</dbReference>
<feature type="compositionally biased region" description="Low complexity" evidence="1">
    <location>
        <begin position="218"/>
        <end position="230"/>
    </location>
</feature>
<sequence length="359" mass="38912">MFLGNHGESPAVVSEEHEEITNDDTIAEVDVYLAYGLYSQAEDLLNKAVEEHPERIDYRFKLAETHYATRNTEAFEANAERMNEALAGRPSELWERVQAMGQDLNPDNPLFSGAPSLALSESGSTPEVDLDLGMEELEDTLEDVDLEADLDEPESAQAERIEGDEAADTLLEESTDEAPVSAEDDALEFDLGDLELDAESLDVDVLDEDAVRTEGAEPESPAAEAPPSGEDQTKLEELPDLGVSGEPDINLDDTVLGESEPADLPTGADMPEDDTQILDEDFSDIDFMGGAEAEDDLLAPDEESADLPSGDEVSTKLDLARAYIDMGDSEGARSTLEEVLTEGNDEQKREAQSLIDQLG</sequence>
<evidence type="ECO:0008006" key="4">
    <source>
        <dbReference type="Google" id="ProtNLM"/>
    </source>
</evidence>
<protein>
    <recommendedName>
        <fullName evidence="4">Pilus assembly protein FimV</fullName>
    </recommendedName>
</protein>
<dbReference type="STRING" id="108003.B1C78_15275"/>
<evidence type="ECO:0000256" key="1">
    <source>
        <dbReference type="SAM" id="MobiDB-lite"/>
    </source>
</evidence>
<dbReference type="NCBIfam" id="TIGR03504">
    <property type="entry name" value="FimV_Cterm"/>
    <property type="match status" value="1"/>
</dbReference>
<accession>A0A1V3NBB6</accession>
<name>A0A1V3NBB6_9GAMM</name>